<organism evidence="2">
    <name type="scientific">uncultured Acetobacteraceae bacterium</name>
    <dbReference type="NCBI Taxonomy" id="169975"/>
    <lineage>
        <taxon>Bacteria</taxon>
        <taxon>Pseudomonadati</taxon>
        <taxon>Pseudomonadota</taxon>
        <taxon>Alphaproteobacteria</taxon>
        <taxon>Acetobacterales</taxon>
        <taxon>Acetobacteraceae</taxon>
        <taxon>environmental samples</taxon>
    </lineage>
</organism>
<name>A0A6J4J751_9PROT</name>
<gene>
    <name evidence="2" type="ORF">AVDCRST_MAG04-3030</name>
</gene>
<feature type="compositionally biased region" description="Low complexity" evidence="1">
    <location>
        <begin position="37"/>
        <end position="60"/>
    </location>
</feature>
<feature type="compositionally biased region" description="Basic and acidic residues" evidence="1">
    <location>
        <begin position="12"/>
        <end position="29"/>
    </location>
</feature>
<keyword evidence="2" id="KW-0560">Oxidoreductase</keyword>
<dbReference type="EC" id="1.1.1.262" evidence="2"/>
<dbReference type="GO" id="GO:0050570">
    <property type="term" value="F:4-hydroxythreonine-4-phosphate dehydrogenase activity"/>
    <property type="evidence" value="ECO:0007669"/>
    <property type="project" value="UniProtKB-EC"/>
</dbReference>
<feature type="compositionally biased region" description="Basic residues" evidence="1">
    <location>
        <begin position="307"/>
        <end position="322"/>
    </location>
</feature>
<proteinExistence type="predicted"/>
<feature type="region of interest" description="Disordered" evidence="1">
    <location>
        <begin position="1"/>
        <end position="341"/>
    </location>
</feature>
<feature type="compositionally biased region" description="Basic residues" evidence="1">
    <location>
        <begin position="61"/>
        <end position="71"/>
    </location>
</feature>
<feature type="compositionally biased region" description="Basic and acidic residues" evidence="1">
    <location>
        <begin position="229"/>
        <end position="241"/>
    </location>
</feature>
<dbReference type="AlphaFoldDB" id="A0A6J4J751"/>
<feature type="compositionally biased region" description="Basic residues" evidence="1">
    <location>
        <begin position="282"/>
        <end position="297"/>
    </location>
</feature>
<feature type="compositionally biased region" description="Basic and acidic residues" evidence="1">
    <location>
        <begin position="323"/>
        <end position="332"/>
    </location>
</feature>
<feature type="compositionally biased region" description="Basic residues" evidence="1">
    <location>
        <begin position="197"/>
        <end position="228"/>
    </location>
</feature>
<feature type="compositionally biased region" description="Basic and acidic residues" evidence="1">
    <location>
        <begin position="139"/>
        <end position="161"/>
    </location>
</feature>
<feature type="compositionally biased region" description="Basic residues" evidence="1">
    <location>
        <begin position="162"/>
        <end position="171"/>
    </location>
</feature>
<feature type="non-terminal residue" evidence="2">
    <location>
        <position position="1"/>
    </location>
</feature>
<evidence type="ECO:0000256" key="1">
    <source>
        <dbReference type="SAM" id="MobiDB-lite"/>
    </source>
</evidence>
<sequence>EAAPPRYHHGRPGRDRPRDHRQSLQDARHADRRRRPPAAGDRQRPGAGARPRGAGAGPFHPARRGHRRRVARPLLPPGRTRGRADTARPVVGRWRPLRLSRRGAGRAAGRGAQGRRHRHRAAEQGGAEQGRLPLRRPHRDAGGADRREGLGDAAGAREHARQPRLHPRRAGGRAEAADARAPPLGAGPDARGSAGPRHSRAAHRGRRAQPARRRGRAVRPAGHRRVRAHDRASGEGRDARPRPGAGRHRVREAARRPVRRGGGDVPRPGAHPGEAAGLRSGPGHRRVARPVGRQHHPRPADHPHIGGPRHRLRHRRQGRRQRAQPDRGDRVRRAPVRRPRL</sequence>
<dbReference type="EMBL" id="CADCTL010000218">
    <property type="protein sequence ID" value="CAA9270782.1"/>
    <property type="molecule type" value="Genomic_DNA"/>
</dbReference>
<protein>
    <submittedName>
        <fullName evidence="2">4-hydroxythreonine-4-phosphate dehydrogenase</fullName>
        <ecNumber evidence="2">1.1.1.262</ecNumber>
    </submittedName>
</protein>
<feature type="non-terminal residue" evidence="2">
    <location>
        <position position="341"/>
    </location>
</feature>
<feature type="compositionally biased region" description="Low complexity" evidence="1">
    <location>
        <begin position="179"/>
        <end position="196"/>
    </location>
</feature>
<accession>A0A6J4J751</accession>
<evidence type="ECO:0000313" key="2">
    <source>
        <dbReference type="EMBL" id="CAA9270782.1"/>
    </source>
</evidence>
<reference evidence="2" key="1">
    <citation type="submission" date="2020-02" db="EMBL/GenBank/DDBJ databases">
        <authorList>
            <person name="Meier V. D."/>
        </authorList>
    </citation>
    <scope>NUCLEOTIDE SEQUENCE</scope>
    <source>
        <strain evidence="2">AVDCRST_MAG04</strain>
    </source>
</reference>
<feature type="compositionally biased region" description="Basic residues" evidence="1">
    <location>
        <begin position="1"/>
        <end position="11"/>
    </location>
</feature>
<feature type="compositionally biased region" description="Basic residues" evidence="1">
    <location>
        <begin position="95"/>
        <end position="104"/>
    </location>
</feature>